<reference evidence="1" key="1">
    <citation type="submission" date="2020-08" db="EMBL/GenBank/DDBJ databases">
        <title>Multicomponent nature underlies the extraordinary mechanical properties of spider dragline silk.</title>
        <authorList>
            <person name="Kono N."/>
            <person name="Nakamura H."/>
            <person name="Mori M."/>
            <person name="Yoshida Y."/>
            <person name="Ohtoshi R."/>
            <person name="Malay A.D."/>
            <person name="Moran D.A.P."/>
            <person name="Tomita M."/>
            <person name="Numata K."/>
            <person name="Arakawa K."/>
        </authorList>
    </citation>
    <scope>NUCLEOTIDE SEQUENCE</scope>
</reference>
<dbReference type="AlphaFoldDB" id="A0A8X7BPM0"/>
<name>A0A8X7BPM0_9ARAC</name>
<evidence type="ECO:0000313" key="2">
    <source>
        <dbReference type="Proteomes" id="UP000886998"/>
    </source>
</evidence>
<keyword evidence="2" id="KW-1185">Reference proteome</keyword>
<proteinExistence type="predicted"/>
<accession>A0A8X7BPM0</accession>
<protein>
    <recommendedName>
        <fullName evidence="3">Maturase K</fullName>
    </recommendedName>
</protein>
<organism evidence="1 2">
    <name type="scientific">Trichonephila inaurata madagascariensis</name>
    <dbReference type="NCBI Taxonomy" id="2747483"/>
    <lineage>
        <taxon>Eukaryota</taxon>
        <taxon>Metazoa</taxon>
        <taxon>Ecdysozoa</taxon>
        <taxon>Arthropoda</taxon>
        <taxon>Chelicerata</taxon>
        <taxon>Arachnida</taxon>
        <taxon>Araneae</taxon>
        <taxon>Araneomorphae</taxon>
        <taxon>Entelegynae</taxon>
        <taxon>Araneoidea</taxon>
        <taxon>Nephilidae</taxon>
        <taxon>Trichonephila</taxon>
        <taxon>Trichonephila inaurata</taxon>
    </lineage>
</organism>
<dbReference type="Proteomes" id="UP000886998">
    <property type="component" value="Unassembled WGS sequence"/>
</dbReference>
<comment type="caution">
    <text evidence="1">The sequence shown here is derived from an EMBL/GenBank/DDBJ whole genome shotgun (WGS) entry which is preliminary data.</text>
</comment>
<dbReference type="EMBL" id="BMAV01000434">
    <property type="protein sequence ID" value="GFY37714.1"/>
    <property type="molecule type" value="Genomic_DNA"/>
</dbReference>
<evidence type="ECO:0008006" key="3">
    <source>
        <dbReference type="Google" id="ProtNLM"/>
    </source>
</evidence>
<sequence>MLTCILSVQDIDKLLSARGIFLRRLKLFNRVDNFVSCRLKDILERIKFCFVPYHKIIINSMALCGPEPFSEVFSILPFSQQQISSTLLFKWLSPHPHSLSNFVWDFPLVFY</sequence>
<evidence type="ECO:0000313" key="1">
    <source>
        <dbReference type="EMBL" id="GFY37714.1"/>
    </source>
</evidence>
<gene>
    <name evidence="1" type="ORF">TNIN_192041</name>
</gene>